<sequence>MNSLMNVSLVSDTAVWVIRIIAIVAFIALIVKWGALARNTIVRVILRVISLVVVTVLAALALAAPINAEYGWYSTIADFFPGSATSNSSSTGASATQALGNNHSSSPLITGARNRPAVNLSPRPTKTNSGAGFQDFTVAGQRSGVTSKVTVWFPKEYFEDPNATFPVIEAFHGIKPAPYAYFNVVQIDKTITELVAQGKMKPSIVLVPHWAVGGKDNECVNSAAGGNVETWVSEDIPAWAYNTFRVTPGRDSFSAYGLSAGGYCASMVSMLHPDIFATGISLGGYWAPLFDQPFVPFKPGSEQWKRYDLINVEKKSAPPVALWTLYGAGDNLALAGTAEFAKAVRPPSSFTETKLSQGGHNTSVWTPHVPASLEWLAEHSPAFKK</sequence>
<dbReference type="GeneID" id="63458787"/>
<feature type="transmembrane region" description="Helical" evidence="1">
    <location>
        <begin position="13"/>
        <end position="32"/>
    </location>
</feature>
<keyword evidence="3" id="KW-1185">Reference proteome</keyword>
<dbReference type="KEGG" id="dco:SAMEA4475696_0506"/>
<dbReference type="Gene3D" id="3.40.50.1820">
    <property type="entry name" value="alpha/beta hydrolase"/>
    <property type="match status" value="1"/>
</dbReference>
<keyword evidence="1" id="KW-1133">Transmembrane helix</keyword>
<gene>
    <name evidence="2" type="ORF">SAMEA4475696_00506</name>
</gene>
<organism evidence="2 3">
    <name type="scientific">Dermatophilus congolensis</name>
    <dbReference type="NCBI Taxonomy" id="1863"/>
    <lineage>
        <taxon>Bacteria</taxon>
        <taxon>Bacillati</taxon>
        <taxon>Actinomycetota</taxon>
        <taxon>Actinomycetes</taxon>
        <taxon>Micrococcales</taxon>
        <taxon>Dermatophilaceae</taxon>
        <taxon>Dermatophilus</taxon>
    </lineage>
</organism>
<evidence type="ECO:0000313" key="3">
    <source>
        <dbReference type="Proteomes" id="UP000242637"/>
    </source>
</evidence>
<dbReference type="GO" id="GO:0016787">
    <property type="term" value="F:hydrolase activity"/>
    <property type="evidence" value="ECO:0007669"/>
    <property type="project" value="UniProtKB-KW"/>
</dbReference>
<dbReference type="Proteomes" id="UP000242637">
    <property type="component" value="Chromosome 1"/>
</dbReference>
<dbReference type="STRING" id="1121387.GCA_000429885_01608"/>
<keyword evidence="1" id="KW-0472">Membrane</keyword>
<keyword evidence="2" id="KW-0378">Hydrolase</keyword>
<evidence type="ECO:0000256" key="1">
    <source>
        <dbReference type="SAM" id="Phobius"/>
    </source>
</evidence>
<dbReference type="Pfam" id="PF00756">
    <property type="entry name" value="Esterase"/>
    <property type="match status" value="1"/>
</dbReference>
<proteinExistence type="predicted"/>
<dbReference type="AlphaFoldDB" id="A0A239VB08"/>
<dbReference type="EMBL" id="LT906453">
    <property type="protein sequence ID" value="SNV18644.1"/>
    <property type="molecule type" value="Genomic_DNA"/>
</dbReference>
<dbReference type="InterPro" id="IPR029058">
    <property type="entry name" value="AB_hydrolase_fold"/>
</dbReference>
<dbReference type="GO" id="GO:0016747">
    <property type="term" value="F:acyltransferase activity, transferring groups other than amino-acyl groups"/>
    <property type="evidence" value="ECO:0007669"/>
    <property type="project" value="TreeGrafter"/>
</dbReference>
<dbReference type="RefSeq" id="WP_028327467.1">
    <property type="nucleotide sequence ID" value="NZ_JAAFNI010000001.1"/>
</dbReference>
<dbReference type="OrthoDB" id="3723842at2"/>
<name>A0A239VB08_9MICO</name>
<dbReference type="PANTHER" id="PTHR48098:SF1">
    <property type="entry name" value="DIACYLGLYCEROL ACYLTRANSFERASE_MYCOLYLTRANSFERASE AG85A"/>
    <property type="match status" value="1"/>
</dbReference>
<keyword evidence="1" id="KW-0812">Transmembrane</keyword>
<dbReference type="InterPro" id="IPR000801">
    <property type="entry name" value="Esterase-like"/>
</dbReference>
<evidence type="ECO:0000313" key="2">
    <source>
        <dbReference type="EMBL" id="SNV18644.1"/>
    </source>
</evidence>
<dbReference type="PANTHER" id="PTHR48098">
    <property type="entry name" value="ENTEROCHELIN ESTERASE-RELATED"/>
    <property type="match status" value="1"/>
</dbReference>
<reference evidence="2 3" key="1">
    <citation type="submission" date="2017-06" db="EMBL/GenBank/DDBJ databases">
        <authorList>
            <consortium name="Pathogen Informatics"/>
        </authorList>
    </citation>
    <scope>NUCLEOTIDE SEQUENCE [LARGE SCALE GENOMIC DNA]</scope>
    <source>
        <strain evidence="2 3">NCTC13039</strain>
    </source>
</reference>
<feature type="transmembrane region" description="Helical" evidence="1">
    <location>
        <begin position="44"/>
        <end position="66"/>
    </location>
</feature>
<accession>A0A239VB08</accession>
<dbReference type="SUPFAM" id="SSF53474">
    <property type="entry name" value="alpha/beta-Hydrolases"/>
    <property type="match status" value="1"/>
</dbReference>
<dbReference type="InterPro" id="IPR050583">
    <property type="entry name" value="Mycobacterial_A85_antigen"/>
</dbReference>
<protein>
    <submittedName>
        <fullName evidence="2">Predicted hydrolase of the alpha/beta superfamily</fullName>
    </submittedName>
</protein>